<reference evidence="14" key="1">
    <citation type="submission" date="2023-05" db="EMBL/GenBank/DDBJ databases">
        <title>Complete genome sequence of Agrobacterium larrymoorei CFBP5477.</title>
        <authorList>
            <person name="Yen H.-C."/>
            <person name="Chou L."/>
            <person name="Lin Y.-C."/>
            <person name="Lai E.-M."/>
            <person name="Kuo C.-H."/>
        </authorList>
    </citation>
    <scope>NUCLEOTIDE SEQUENCE</scope>
    <source>
        <strain evidence="14">CFBP5477</strain>
    </source>
</reference>
<evidence type="ECO:0000256" key="1">
    <source>
        <dbReference type="ARBA" id="ARBA00004240"/>
    </source>
</evidence>
<keyword evidence="12" id="KW-0812">Transmembrane</keyword>
<keyword evidence="12" id="KW-0472">Membrane</keyword>
<keyword evidence="7" id="KW-0746">Sphingolipid metabolism</keyword>
<evidence type="ECO:0000313" key="15">
    <source>
        <dbReference type="Proteomes" id="UP000298664"/>
    </source>
</evidence>
<dbReference type="InterPro" id="IPR057326">
    <property type="entry name" value="KR_dom"/>
</dbReference>
<dbReference type="SMART" id="SM00822">
    <property type="entry name" value="PKS_KR"/>
    <property type="match status" value="1"/>
</dbReference>
<dbReference type="InterPro" id="IPR045022">
    <property type="entry name" value="KDSR-like"/>
</dbReference>
<feature type="transmembrane region" description="Helical" evidence="12">
    <location>
        <begin position="231"/>
        <end position="251"/>
    </location>
</feature>
<evidence type="ECO:0000313" key="14">
    <source>
        <dbReference type="EMBL" id="WHA42590.1"/>
    </source>
</evidence>
<evidence type="ECO:0000259" key="13">
    <source>
        <dbReference type="SMART" id="SM00822"/>
    </source>
</evidence>
<dbReference type="InterPro" id="IPR020904">
    <property type="entry name" value="Sc_DH/Rdtase_CS"/>
</dbReference>
<comment type="similarity">
    <text evidence="11">Belongs to the short-chain dehydrogenases/reductases (SDR) family.</text>
</comment>
<dbReference type="PANTHER" id="PTHR43550:SF3">
    <property type="entry name" value="3-KETODIHYDROSPHINGOSINE REDUCTASE"/>
    <property type="match status" value="1"/>
</dbReference>
<dbReference type="EMBL" id="CP124734">
    <property type="protein sequence ID" value="WHA42590.1"/>
    <property type="molecule type" value="Genomic_DNA"/>
</dbReference>
<dbReference type="PRINTS" id="PR00081">
    <property type="entry name" value="GDHRDH"/>
</dbReference>
<dbReference type="CDD" id="cd08939">
    <property type="entry name" value="KDSR-like_SDR_c"/>
    <property type="match status" value="1"/>
</dbReference>
<evidence type="ECO:0000256" key="7">
    <source>
        <dbReference type="ARBA" id="ARBA00022919"/>
    </source>
</evidence>
<sequence length="258" mass="28104">MHVIITGGSSGIGLELARIYLRTGHHVSIIARNISRLHAATQELSVVADRVFSVEGDVCDRDDIKSAIETCEREAGPCDLLITSAGVVDPALFENMDPDSFRRQWDTNFIGTVNAVAAVYEKMQKRKNGAIMLISSAAGHIGIPGYTAYCASKAAVASFAESLSSEAGRNVYVGVCFPPDTLTPQLEQELKRRPALAAELMGKSDPWPVEKVAQHIATAITKGRHQIHFGLRLKALAVFGAFIKPVLYWLLSRKSKMR</sequence>
<dbReference type="Proteomes" id="UP000298664">
    <property type="component" value="Chromosome Linear"/>
</dbReference>
<keyword evidence="9" id="KW-0443">Lipid metabolism</keyword>
<dbReference type="PROSITE" id="PS00061">
    <property type="entry name" value="ADH_SHORT"/>
    <property type="match status" value="1"/>
</dbReference>
<evidence type="ECO:0000256" key="6">
    <source>
        <dbReference type="ARBA" id="ARBA00022857"/>
    </source>
</evidence>
<keyword evidence="12" id="KW-1133">Transmembrane helix</keyword>
<dbReference type="Gene3D" id="3.40.50.720">
    <property type="entry name" value="NAD(P)-binding Rossmann-like Domain"/>
    <property type="match status" value="1"/>
</dbReference>
<name>A0AAF0HDK9_9HYPH</name>
<dbReference type="EC" id="1.1.1.102" evidence="10"/>
<evidence type="ECO:0000256" key="4">
    <source>
        <dbReference type="ARBA" id="ARBA00022741"/>
    </source>
</evidence>
<feature type="domain" description="Ketoreductase" evidence="13">
    <location>
        <begin position="1"/>
        <end position="180"/>
    </location>
</feature>
<dbReference type="PRINTS" id="PR00080">
    <property type="entry name" value="SDRFAMILY"/>
</dbReference>
<evidence type="ECO:0000256" key="5">
    <source>
        <dbReference type="ARBA" id="ARBA00022824"/>
    </source>
</evidence>
<dbReference type="GO" id="GO:0000166">
    <property type="term" value="F:nucleotide binding"/>
    <property type="evidence" value="ECO:0007669"/>
    <property type="project" value="UniProtKB-KW"/>
</dbReference>
<protein>
    <recommendedName>
        <fullName evidence="10">3-dehydrosphinganine reductase</fullName>
        <ecNumber evidence="10">1.1.1.102</ecNumber>
    </recommendedName>
</protein>
<keyword evidence="5" id="KW-0256">Endoplasmic reticulum</keyword>
<proteinExistence type="inferred from homology"/>
<evidence type="ECO:0000256" key="8">
    <source>
        <dbReference type="ARBA" id="ARBA00023002"/>
    </source>
</evidence>
<dbReference type="GO" id="GO:0030148">
    <property type="term" value="P:sphingolipid biosynthetic process"/>
    <property type="evidence" value="ECO:0007669"/>
    <property type="project" value="InterPro"/>
</dbReference>
<dbReference type="GO" id="GO:0016020">
    <property type="term" value="C:membrane"/>
    <property type="evidence" value="ECO:0007669"/>
    <property type="project" value="GOC"/>
</dbReference>
<keyword evidence="6" id="KW-0521">NADP</keyword>
<accession>A0AAF0HDK9</accession>
<dbReference type="InterPro" id="IPR036291">
    <property type="entry name" value="NAD(P)-bd_dom_sf"/>
</dbReference>
<comment type="pathway">
    <text evidence="3">Sphingolipid metabolism.</text>
</comment>
<dbReference type="AlphaFoldDB" id="A0AAF0HDK9"/>
<keyword evidence="4" id="KW-0547">Nucleotide-binding</keyword>
<dbReference type="Pfam" id="PF00106">
    <property type="entry name" value="adh_short"/>
    <property type="match status" value="1"/>
</dbReference>
<evidence type="ECO:0000256" key="12">
    <source>
        <dbReference type="SAM" id="Phobius"/>
    </source>
</evidence>
<dbReference type="GO" id="GO:0047560">
    <property type="term" value="F:3-dehydrosphinganine reductase activity"/>
    <property type="evidence" value="ECO:0007669"/>
    <property type="project" value="UniProtKB-EC"/>
</dbReference>
<comment type="subcellular location">
    <subcellularLocation>
        <location evidence="1">Endoplasmic reticulum</location>
    </subcellularLocation>
</comment>
<organism evidence="14 15">
    <name type="scientific">Agrobacterium larrymoorei</name>
    <dbReference type="NCBI Taxonomy" id="160699"/>
    <lineage>
        <taxon>Bacteria</taxon>
        <taxon>Pseudomonadati</taxon>
        <taxon>Pseudomonadota</taxon>
        <taxon>Alphaproteobacteria</taxon>
        <taxon>Hyphomicrobiales</taxon>
        <taxon>Rhizobiaceae</taxon>
        <taxon>Rhizobium/Agrobacterium group</taxon>
        <taxon>Agrobacterium</taxon>
    </lineage>
</organism>
<dbReference type="GO" id="GO:0006666">
    <property type="term" value="P:3-keto-sphinganine metabolic process"/>
    <property type="evidence" value="ECO:0007669"/>
    <property type="project" value="InterPro"/>
</dbReference>
<dbReference type="RefSeq" id="WP_137396044.1">
    <property type="nucleotide sequence ID" value="NZ_CP124734.1"/>
</dbReference>
<dbReference type="PANTHER" id="PTHR43550">
    <property type="entry name" value="3-KETODIHYDROSPHINGOSINE REDUCTASE"/>
    <property type="match status" value="1"/>
</dbReference>
<evidence type="ECO:0000256" key="3">
    <source>
        <dbReference type="ARBA" id="ARBA00004991"/>
    </source>
</evidence>
<comment type="pathway">
    <text evidence="2">Lipid metabolism; sphingolipid metabolism.</text>
</comment>
<gene>
    <name evidence="14" type="ORF">CFBP5477_015010</name>
</gene>
<evidence type="ECO:0000256" key="11">
    <source>
        <dbReference type="RuleBase" id="RU000363"/>
    </source>
</evidence>
<evidence type="ECO:0000256" key="2">
    <source>
        <dbReference type="ARBA" id="ARBA00004760"/>
    </source>
</evidence>
<dbReference type="SUPFAM" id="SSF51735">
    <property type="entry name" value="NAD(P)-binding Rossmann-fold domains"/>
    <property type="match status" value="1"/>
</dbReference>
<evidence type="ECO:0000256" key="10">
    <source>
        <dbReference type="ARBA" id="ARBA00026112"/>
    </source>
</evidence>
<keyword evidence="8 14" id="KW-0560">Oxidoreductase</keyword>
<dbReference type="InterPro" id="IPR002347">
    <property type="entry name" value="SDR_fam"/>
</dbReference>
<evidence type="ECO:0000256" key="9">
    <source>
        <dbReference type="ARBA" id="ARBA00023098"/>
    </source>
</evidence>